<dbReference type="AlphaFoldDB" id="A0A399CUH2"/>
<comment type="similarity">
    <text evidence="1">Belongs to the bactofilin family.</text>
</comment>
<dbReference type="InterPro" id="IPR007607">
    <property type="entry name" value="BacA/B"/>
</dbReference>
<comment type="caution">
    <text evidence="2">The sequence shown here is derived from an EMBL/GenBank/DDBJ whole genome shotgun (WGS) entry which is preliminary data.</text>
</comment>
<proteinExistence type="inferred from homology"/>
<dbReference type="EMBL" id="QWET01000030">
    <property type="protein sequence ID" value="RIH62946.1"/>
    <property type="molecule type" value="Genomic_DNA"/>
</dbReference>
<reference evidence="2 3" key="1">
    <citation type="journal article" date="2015" name="Int. J. Syst. Evol. Microbiol.">
        <title>Mariniphaga sediminis sp. nov., isolated from coastal sediment.</title>
        <authorList>
            <person name="Wang F.Q."/>
            <person name="Shen Q.Y."/>
            <person name="Chen G.J."/>
            <person name="Du Z.J."/>
        </authorList>
    </citation>
    <scope>NUCLEOTIDE SEQUENCE [LARGE SCALE GENOMIC DNA]</scope>
    <source>
        <strain evidence="2 3">SY21</strain>
    </source>
</reference>
<organism evidence="2 3">
    <name type="scientific">Mariniphaga sediminis</name>
    <dbReference type="NCBI Taxonomy" id="1628158"/>
    <lineage>
        <taxon>Bacteria</taxon>
        <taxon>Pseudomonadati</taxon>
        <taxon>Bacteroidota</taxon>
        <taxon>Bacteroidia</taxon>
        <taxon>Marinilabiliales</taxon>
        <taxon>Prolixibacteraceae</taxon>
        <taxon>Mariniphaga</taxon>
    </lineage>
</organism>
<dbReference type="OrthoDB" id="5432602at2"/>
<dbReference type="PANTHER" id="PTHR35024:SF4">
    <property type="entry name" value="POLYMER-FORMING CYTOSKELETAL PROTEIN"/>
    <property type="match status" value="1"/>
</dbReference>
<protein>
    <submittedName>
        <fullName evidence="2">Polymer-forming cytoskeletal protein</fullName>
    </submittedName>
</protein>
<dbReference type="Pfam" id="PF04519">
    <property type="entry name" value="Bactofilin"/>
    <property type="match status" value="1"/>
</dbReference>
<sequence length="141" mass="14935">MKLKMAKQTSNFSENLNQSINIINEGTLIKGDIAANGDIRIDGELVGNINSKGRLVIGPKGKVDGEVNCNNIEVAGYIKGKVVVSELLTMKASAKIYGDIIAGKLSVEPGSLFTGTCSMGGDTKDSIIKNEKPPVAKEQQK</sequence>
<dbReference type="Proteomes" id="UP000266441">
    <property type="component" value="Unassembled WGS sequence"/>
</dbReference>
<evidence type="ECO:0000313" key="2">
    <source>
        <dbReference type="EMBL" id="RIH62946.1"/>
    </source>
</evidence>
<dbReference type="PANTHER" id="PTHR35024">
    <property type="entry name" value="HYPOTHETICAL CYTOSOLIC PROTEIN"/>
    <property type="match status" value="1"/>
</dbReference>
<evidence type="ECO:0000313" key="3">
    <source>
        <dbReference type="Proteomes" id="UP000266441"/>
    </source>
</evidence>
<accession>A0A399CUH2</accession>
<keyword evidence="3" id="KW-1185">Reference proteome</keyword>
<evidence type="ECO:0000256" key="1">
    <source>
        <dbReference type="ARBA" id="ARBA00044755"/>
    </source>
</evidence>
<name>A0A399CUH2_9BACT</name>
<gene>
    <name evidence="2" type="ORF">D1164_22285</name>
</gene>